<comment type="caution">
    <text evidence="3">The sequence shown here is derived from an EMBL/GenBank/DDBJ whole genome shotgun (WGS) entry which is preliminary data.</text>
</comment>
<dbReference type="Proteomes" id="UP001144673">
    <property type="component" value="Chromosome 2"/>
</dbReference>
<name>A0A9W8Q3M3_AKAMU</name>
<proteinExistence type="predicted"/>
<evidence type="ECO:0000313" key="3">
    <source>
        <dbReference type="EMBL" id="KAJ4145353.1"/>
    </source>
</evidence>
<evidence type="ECO:0000259" key="2">
    <source>
        <dbReference type="PROSITE" id="PS00028"/>
    </source>
</evidence>
<dbReference type="PROSITE" id="PS00028">
    <property type="entry name" value="ZINC_FINGER_C2H2_1"/>
    <property type="match status" value="1"/>
</dbReference>
<gene>
    <name evidence="3" type="ORF">LMH87_004206</name>
</gene>
<protein>
    <recommendedName>
        <fullName evidence="2">C2H2-type domain-containing protein</fullName>
    </recommendedName>
</protein>
<dbReference type="EMBL" id="JAJHUN010000011">
    <property type="protein sequence ID" value="KAJ4145353.1"/>
    <property type="molecule type" value="Genomic_DNA"/>
</dbReference>
<dbReference type="RefSeq" id="XP_056049023.1">
    <property type="nucleotide sequence ID" value="XM_056195389.1"/>
</dbReference>
<keyword evidence="4" id="KW-1185">Reference proteome</keyword>
<feature type="region of interest" description="Disordered" evidence="1">
    <location>
        <begin position="1"/>
        <end position="70"/>
    </location>
</feature>
<dbReference type="AlphaFoldDB" id="A0A9W8Q3M3"/>
<evidence type="ECO:0000313" key="4">
    <source>
        <dbReference type="Proteomes" id="UP001144673"/>
    </source>
</evidence>
<accession>A0A9W8Q3M3</accession>
<dbReference type="GeneID" id="80891365"/>
<dbReference type="InterPro" id="IPR013087">
    <property type="entry name" value="Znf_C2H2_type"/>
</dbReference>
<reference evidence="3" key="1">
    <citation type="journal article" date="2023" name="Access Microbiol">
        <title>De-novo genome assembly for Akanthomyces muscarius, a biocontrol agent of insect agricultural pests.</title>
        <authorList>
            <person name="Erdos Z."/>
            <person name="Studholme D.J."/>
            <person name="Raymond B."/>
            <person name="Sharma M."/>
        </authorList>
    </citation>
    <scope>NUCLEOTIDE SEQUENCE</scope>
    <source>
        <strain evidence="3">Ve6</strain>
    </source>
</reference>
<feature type="compositionally biased region" description="Acidic residues" evidence="1">
    <location>
        <begin position="323"/>
        <end position="332"/>
    </location>
</feature>
<sequence>MDIDEQYAPFPGARATPSRPDNPHADVEESYTRVVNRPSPAYQNATAQKARPAGPLAAQPVPRGSTLSAPAPVSVVLRTSPIKVHEYSEYDVAITEATTAEDEPPRKKRGRPKGWKAGLSYAEMRGGVRPKSVMRVGRSGRQTQAPDYRLKRRRKTAARSDSPQPRELYLALKPVFTRFLCEWSGCQADLHNMDTMRRHVHAVHLRPQHQQHRCLWGKCAGKSATQHDDAAALAKHMERAHLVPMAWHVGDGPRNSWDWTTRLEADGEAVPDFLKDSDGNQVTPSTRDQEVEDILTYRNNRRKLKDLIMRRDENLESQSSGESEGEDMASGL</sequence>
<feature type="domain" description="C2H2-type" evidence="2">
    <location>
        <begin position="181"/>
        <end position="204"/>
    </location>
</feature>
<feature type="region of interest" description="Disordered" evidence="1">
    <location>
        <begin position="309"/>
        <end position="332"/>
    </location>
</feature>
<dbReference type="KEGG" id="amus:LMH87_004206"/>
<feature type="region of interest" description="Disordered" evidence="1">
    <location>
        <begin position="136"/>
        <end position="164"/>
    </location>
</feature>
<organism evidence="3 4">
    <name type="scientific">Akanthomyces muscarius</name>
    <name type="common">Entomopathogenic fungus</name>
    <name type="synonym">Lecanicillium muscarium</name>
    <dbReference type="NCBI Taxonomy" id="2231603"/>
    <lineage>
        <taxon>Eukaryota</taxon>
        <taxon>Fungi</taxon>
        <taxon>Dikarya</taxon>
        <taxon>Ascomycota</taxon>
        <taxon>Pezizomycotina</taxon>
        <taxon>Sordariomycetes</taxon>
        <taxon>Hypocreomycetidae</taxon>
        <taxon>Hypocreales</taxon>
        <taxon>Cordycipitaceae</taxon>
        <taxon>Akanthomyces</taxon>
    </lineage>
</organism>
<dbReference type="Gene3D" id="3.30.160.60">
    <property type="entry name" value="Classic Zinc Finger"/>
    <property type="match status" value="1"/>
</dbReference>
<feature type="compositionally biased region" description="Basic and acidic residues" evidence="1">
    <location>
        <begin position="21"/>
        <end position="31"/>
    </location>
</feature>
<evidence type="ECO:0000256" key="1">
    <source>
        <dbReference type="SAM" id="MobiDB-lite"/>
    </source>
</evidence>